<gene>
    <name evidence="2" type="ORF">GEAMG1_2252</name>
</gene>
<dbReference type="Proteomes" id="UP001295463">
    <property type="component" value="Chromosome"/>
</dbReference>
<evidence type="ECO:0000256" key="1">
    <source>
        <dbReference type="SAM" id="MobiDB-lite"/>
    </source>
</evidence>
<name>A0ABN8HLN1_9BACT</name>
<reference evidence="2 3" key="1">
    <citation type="submission" date="2022-03" db="EMBL/GenBank/DDBJ databases">
        <authorList>
            <person name="Koch H."/>
        </authorList>
    </citation>
    <scope>NUCLEOTIDE SEQUENCE [LARGE SCALE GENOMIC DNA]</scope>
    <source>
        <strain evidence="2 3">G1</strain>
    </source>
</reference>
<feature type="region of interest" description="Disordered" evidence="1">
    <location>
        <begin position="1"/>
        <end position="25"/>
    </location>
</feature>
<protein>
    <submittedName>
        <fullName evidence="2">Uncharacterized protein</fullName>
    </submittedName>
</protein>
<keyword evidence="3" id="KW-1185">Reference proteome</keyword>
<proteinExistence type="predicted"/>
<sequence length="42" mass="4364">MQWLASRSGLNGTERGMGTVTPEGDEILDGAQGFALAITGVR</sequence>
<dbReference type="EMBL" id="OW150024">
    <property type="protein sequence ID" value="CAH2032088.1"/>
    <property type="molecule type" value="Genomic_DNA"/>
</dbReference>
<organism evidence="2 3">
    <name type="scientific">Trichlorobacter ammonificans</name>
    <dbReference type="NCBI Taxonomy" id="2916410"/>
    <lineage>
        <taxon>Bacteria</taxon>
        <taxon>Pseudomonadati</taxon>
        <taxon>Thermodesulfobacteriota</taxon>
        <taxon>Desulfuromonadia</taxon>
        <taxon>Geobacterales</taxon>
        <taxon>Geobacteraceae</taxon>
        <taxon>Trichlorobacter</taxon>
    </lineage>
</organism>
<evidence type="ECO:0000313" key="2">
    <source>
        <dbReference type="EMBL" id="CAH2032088.1"/>
    </source>
</evidence>
<evidence type="ECO:0000313" key="3">
    <source>
        <dbReference type="Proteomes" id="UP001295463"/>
    </source>
</evidence>
<accession>A0ABN8HLN1</accession>